<organism evidence="3">
    <name type="scientific">mine drainage metagenome</name>
    <dbReference type="NCBI Taxonomy" id="410659"/>
    <lineage>
        <taxon>unclassified sequences</taxon>
        <taxon>metagenomes</taxon>
        <taxon>ecological metagenomes</taxon>
    </lineage>
</organism>
<keyword evidence="2" id="KW-0472">Membrane</keyword>
<gene>
    <name evidence="3" type="ORF">GALL_369200</name>
</gene>
<feature type="region of interest" description="Disordered" evidence="1">
    <location>
        <begin position="1"/>
        <end position="53"/>
    </location>
</feature>
<protein>
    <submittedName>
        <fullName evidence="3">Uncharacterized protein</fullName>
    </submittedName>
</protein>
<reference evidence="3" key="1">
    <citation type="submission" date="2016-10" db="EMBL/GenBank/DDBJ databases">
        <title>Sequence of Gallionella enrichment culture.</title>
        <authorList>
            <person name="Poehlein A."/>
            <person name="Muehling M."/>
            <person name="Daniel R."/>
        </authorList>
    </citation>
    <scope>NUCLEOTIDE SEQUENCE</scope>
</reference>
<feature type="compositionally biased region" description="Acidic residues" evidence="1">
    <location>
        <begin position="106"/>
        <end position="116"/>
    </location>
</feature>
<sequence>MARPPQPAAQPRAPIGWGTGSVEETQITPAVLRPSQGPASSPRSSAWAGPPEAPVVSAEVPIPQWGPVIERPLVPRVDSAPRGSAPVAGQAWVPEQAAGGLPWEDMAPDDEVDDPEVDDERSYSLLHWVVLLFVALVLGALIYLLVNQANGGSGPQSSASALLSTTLIHEVALRSS</sequence>
<proteinExistence type="predicted"/>
<dbReference type="AlphaFoldDB" id="A0A1J5QN47"/>
<feature type="region of interest" description="Disordered" evidence="1">
    <location>
        <begin position="76"/>
        <end position="116"/>
    </location>
</feature>
<keyword evidence="2" id="KW-1133">Transmembrane helix</keyword>
<evidence type="ECO:0000256" key="1">
    <source>
        <dbReference type="SAM" id="MobiDB-lite"/>
    </source>
</evidence>
<dbReference type="EMBL" id="MLJW01000940">
    <property type="protein sequence ID" value="OIQ81319.1"/>
    <property type="molecule type" value="Genomic_DNA"/>
</dbReference>
<evidence type="ECO:0000313" key="3">
    <source>
        <dbReference type="EMBL" id="OIQ81319.1"/>
    </source>
</evidence>
<accession>A0A1J5QN47</accession>
<feature type="transmembrane region" description="Helical" evidence="2">
    <location>
        <begin position="125"/>
        <end position="146"/>
    </location>
</feature>
<name>A0A1J5QN47_9ZZZZ</name>
<comment type="caution">
    <text evidence="3">The sequence shown here is derived from an EMBL/GenBank/DDBJ whole genome shotgun (WGS) entry which is preliminary data.</text>
</comment>
<evidence type="ECO:0000256" key="2">
    <source>
        <dbReference type="SAM" id="Phobius"/>
    </source>
</evidence>
<keyword evidence="2" id="KW-0812">Transmembrane</keyword>